<dbReference type="Proteomes" id="UP000193498">
    <property type="component" value="Unassembled WGS sequence"/>
</dbReference>
<sequence length="139" mass="15195">MMTEPTTPSEHLERQTSLSQEGQKSLNSPPLSKALKTPSPGFVSKIPIPARLVKERSPSTSPTAVIGSKASFTEQNEHWRQYRPVSNPTTPVSSNEDSLSFIKNTPKDESASENLNQATTPDAKEKSSFSGENDHSELK</sequence>
<evidence type="ECO:0000313" key="2">
    <source>
        <dbReference type="EMBL" id="ORX90330.1"/>
    </source>
</evidence>
<comment type="caution">
    <text evidence="2">The sequence shown here is derived from an EMBL/GenBank/DDBJ whole genome shotgun (WGS) entry which is preliminary data.</text>
</comment>
<dbReference type="InParanoid" id="A0A1Y1XX59"/>
<feature type="region of interest" description="Disordered" evidence="1">
    <location>
        <begin position="1"/>
        <end position="139"/>
    </location>
</feature>
<evidence type="ECO:0000313" key="3">
    <source>
        <dbReference type="Proteomes" id="UP000193498"/>
    </source>
</evidence>
<dbReference type="EMBL" id="MCFE01000386">
    <property type="protein sequence ID" value="ORX90330.1"/>
    <property type="molecule type" value="Genomic_DNA"/>
</dbReference>
<protein>
    <submittedName>
        <fullName evidence="2">Uncharacterized protein</fullName>
    </submittedName>
</protein>
<gene>
    <name evidence="2" type="ORF">K493DRAFT_60044</name>
</gene>
<feature type="compositionally biased region" description="Polar residues" evidence="1">
    <location>
        <begin position="1"/>
        <end position="30"/>
    </location>
</feature>
<reference evidence="2 3" key="1">
    <citation type="submission" date="2016-07" db="EMBL/GenBank/DDBJ databases">
        <title>Pervasive Adenine N6-methylation of Active Genes in Fungi.</title>
        <authorList>
            <consortium name="DOE Joint Genome Institute"/>
            <person name="Mondo S.J."/>
            <person name="Dannebaum R.O."/>
            <person name="Kuo R.C."/>
            <person name="Labutti K."/>
            <person name="Haridas S."/>
            <person name="Kuo A."/>
            <person name="Salamov A."/>
            <person name="Ahrendt S.R."/>
            <person name="Lipzen A."/>
            <person name="Sullivan W."/>
            <person name="Andreopoulos W.B."/>
            <person name="Clum A."/>
            <person name="Lindquist E."/>
            <person name="Daum C."/>
            <person name="Ramamoorthy G.K."/>
            <person name="Gryganskyi A."/>
            <person name="Culley D."/>
            <person name="Magnuson J.K."/>
            <person name="James T.Y."/>
            <person name="O'Malley M.A."/>
            <person name="Stajich J.E."/>
            <person name="Spatafora J.W."/>
            <person name="Visel A."/>
            <person name="Grigoriev I.V."/>
        </authorList>
    </citation>
    <scope>NUCLEOTIDE SEQUENCE [LARGE SCALE GENOMIC DNA]</scope>
    <source>
        <strain evidence="2 3">CBS 931.73</strain>
    </source>
</reference>
<keyword evidence="3" id="KW-1185">Reference proteome</keyword>
<dbReference type="AlphaFoldDB" id="A0A1Y1XX59"/>
<accession>A0A1Y1XX59</accession>
<feature type="compositionally biased region" description="Polar residues" evidence="1">
    <location>
        <begin position="84"/>
        <end position="103"/>
    </location>
</feature>
<name>A0A1Y1XX59_9FUNG</name>
<evidence type="ECO:0000256" key="1">
    <source>
        <dbReference type="SAM" id="MobiDB-lite"/>
    </source>
</evidence>
<organism evidence="2 3">
    <name type="scientific">Basidiobolus meristosporus CBS 931.73</name>
    <dbReference type="NCBI Taxonomy" id="1314790"/>
    <lineage>
        <taxon>Eukaryota</taxon>
        <taxon>Fungi</taxon>
        <taxon>Fungi incertae sedis</taxon>
        <taxon>Zoopagomycota</taxon>
        <taxon>Entomophthoromycotina</taxon>
        <taxon>Basidiobolomycetes</taxon>
        <taxon>Basidiobolales</taxon>
        <taxon>Basidiobolaceae</taxon>
        <taxon>Basidiobolus</taxon>
    </lineage>
</organism>
<proteinExistence type="predicted"/>
<feature type="compositionally biased region" description="Basic and acidic residues" evidence="1">
    <location>
        <begin position="122"/>
        <end position="139"/>
    </location>
</feature>